<name>Q235Q3_TETTS</name>
<dbReference type="AlphaFoldDB" id="Q235Q3"/>
<gene>
    <name evidence="1" type="ORF">TTHERM_01051760</name>
</gene>
<dbReference type="GeneID" id="7835623"/>
<protein>
    <submittedName>
        <fullName evidence="1">Uncharacterized protein</fullName>
    </submittedName>
</protein>
<accession>Q235Q3</accession>
<dbReference type="RefSeq" id="XP_001012472.2">
    <property type="nucleotide sequence ID" value="XM_001012472.2"/>
</dbReference>
<dbReference type="Proteomes" id="UP000009168">
    <property type="component" value="Unassembled WGS sequence"/>
</dbReference>
<evidence type="ECO:0000313" key="1">
    <source>
        <dbReference type="EMBL" id="EAR92227.2"/>
    </source>
</evidence>
<reference evidence="2" key="1">
    <citation type="journal article" date="2006" name="PLoS Biol.">
        <title>Macronuclear genome sequence of the ciliate Tetrahymena thermophila, a model eukaryote.</title>
        <authorList>
            <person name="Eisen J.A."/>
            <person name="Coyne R.S."/>
            <person name="Wu M."/>
            <person name="Wu D."/>
            <person name="Thiagarajan M."/>
            <person name="Wortman J.R."/>
            <person name="Badger J.H."/>
            <person name="Ren Q."/>
            <person name="Amedeo P."/>
            <person name="Jones K.M."/>
            <person name="Tallon L.J."/>
            <person name="Delcher A.L."/>
            <person name="Salzberg S.L."/>
            <person name="Silva J.C."/>
            <person name="Haas B.J."/>
            <person name="Majoros W.H."/>
            <person name="Farzad M."/>
            <person name="Carlton J.M."/>
            <person name="Smith R.K. Jr."/>
            <person name="Garg J."/>
            <person name="Pearlman R.E."/>
            <person name="Karrer K.M."/>
            <person name="Sun L."/>
            <person name="Manning G."/>
            <person name="Elde N.C."/>
            <person name="Turkewitz A.P."/>
            <person name="Asai D.J."/>
            <person name="Wilkes D.E."/>
            <person name="Wang Y."/>
            <person name="Cai H."/>
            <person name="Collins K."/>
            <person name="Stewart B.A."/>
            <person name="Lee S.R."/>
            <person name="Wilamowska K."/>
            <person name="Weinberg Z."/>
            <person name="Ruzzo W.L."/>
            <person name="Wloga D."/>
            <person name="Gaertig J."/>
            <person name="Frankel J."/>
            <person name="Tsao C.-C."/>
            <person name="Gorovsky M.A."/>
            <person name="Keeling P.J."/>
            <person name="Waller R.F."/>
            <person name="Patron N.J."/>
            <person name="Cherry J.M."/>
            <person name="Stover N.A."/>
            <person name="Krieger C.J."/>
            <person name="del Toro C."/>
            <person name="Ryder H.F."/>
            <person name="Williamson S.C."/>
            <person name="Barbeau R.A."/>
            <person name="Hamilton E.P."/>
            <person name="Orias E."/>
        </authorList>
    </citation>
    <scope>NUCLEOTIDE SEQUENCE [LARGE SCALE GENOMIC DNA]</scope>
    <source>
        <strain evidence="2">SB210</strain>
    </source>
</reference>
<dbReference type="KEGG" id="tet:TTHERM_01051760"/>
<sequence length="202" mass="24055">MEKKEQDIIHMGYSKQYLDLLGLDKDTVSQIFLRNKKIDLFQNLQDISKQALEGIFNFVKVATEKKLVSQESFESNIVTFDGYPIKIFQKKKTVCSIQFQETQNKNQQDHFLLTVVDIDIELDSLQQLIQYRQRISQQSNSQIDTDFIRRENSYLFEDVEYSVESEQFIQKFYGQNLLNLQQIQIQNDEKSKQCCYKFIHHQ</sequence>
<dbReference type="EMBL" id="GG662759">
    <property type="protein sequence ID" value="EAR92227.2"/>
    <property type="molecule type" value="Genomic_DNA"/>
</dbReference>
<dbReference type="InParanoid" id="Q235Q3"/>
<keyword evidence="2" id="KW-1185">Reference proteome</keyword>
<dbReference type="HOGENOM" id="CLU_046948_0_0_1"/>
<organism evidence="1 2">
    <name type="scientific">Tetrahymena thermophila (strain SB210)</name>
    <dbReference type="NCBI Taxonomy" id="312017"/>
    <lineage>
        <taxon>Eukaryota</taxon>
        <taxon>Sar</taxon>
        <taxon>Alveolata</taxon>
        <taxon>Ciliophora</taxon>
        <taxon>Intramacronucleata</taxon>
        <taxon>Oligohymenophorea</taxon>
        <taxon>Hymenostomatida</taxon>
        <taxon>Tetrahymenina</taxon>
        <taxon>Tetrahymenidae</taxon>
        <taxon>Tetrahymena</taxon>
    </lineage>
</organism>
<proteinExistence type="predicted"/>
<evidence type="ECO:0000313" key="2">
    <source>
        <dbReference type="Proteomes" id="UP000009168"/>
    </source>
</evidence>